<sequence length="465" mass="48951">MVGSWTNSGAASDLMIPLDRAAPVALHRQIEAAIRESVRSGRLPLGASVPPTRALAADLGVSRGIVVEAYQQLVAEGYLSSRPGGYTRVAAGPSPVPPRAPVRQAAEVRIDFGYGRADVAHFPRAAWLRSLRRVLTHAPDDRFGYASGGGVPELRLALADYLNRVRGTNATPSDVVVTNGFAQGIALVVQVLARRGARRIAVEDPSPDDDAREHARAAGLEVVGVPVGPDGVDVSALARVSADALVLTPSHQWPTGGVLPPPARAAVQRWARENDAVVVEDDYDAEHRYDRAPVGALQGLDPDRVIYAGTASKTLAPGLRIGWLVTPAGLVDELATAKVKADRGSSAVDQLALADFFANGEFDRHLRRMRPVYRRRRDALLAGLARHLPGFRPAGVAAGLHLVAWLPSGLTEDEVIVAGRAAGVGVGGVGRYRLSPGPAGLIFGYATLDPPAIEEGLALLAAALH</sequence>
<protein>
    <submittedName>
        <fullName evidence="7">GntR family transcriptional regulator / MocR family aminotransferase</fullName>
    </submittedName>
</protein>
<keyword evidence="8" id="KW-1185">Reference proteome</keyword>
<dbReference type="Gene3D" id="1.10.10.10">
    <property type="entry name" value="Winged helix-like DNA-binding domain superfamily/Winged helix DNA-binding domain"/>
    <property type="match status" value="1"/>
</dbReference>
<dbReference type="InterPro" id="IPR000524">
    <property type="entry name" value="Tscrpt_reg_HTH_GntR"/>
</dbReference>
<dbReference type="EMBL" id="FNQB01000001">
    <property type="protein sequence ID" value="SDY77307.1"/>
    <property type="molecule type" value="Genomic_DNA"/>
</dbReference>
<accession>A0A1H3MKT1</accession>
<dbReference type="Gene3D" id="3.40.640.10">
    <property type="entry name" value="Type I PLP-dependent aspartate aminotransferase-like (Major domain)"/>
    <property type="match status" value="1"/>
</dbReference>
<dbReference type="PANTHER" id="PTHR46577:SF1">
    <property type="entry name" value="HTH-TYPE TRANSCRIPTIONAL REGULATORY PROTEIN GABR"/>
    <property type="match status" value="1"/>
</dbReference>
<dbReference type="STRING" id="137265.SAMN05421684_1472"/>
<dbReference type="PRINTS" id="PR00035">
    <property type="entry name" value="HTHGNTR"/>
</dbReference>
<evidence type="ECO:0000256" key="2">
    <source>
        <dbReference type="ARBA" id="ARBA00022898"/>
    </source>
</evidence>
<dbReference type="RefSeq" id="WP_090788620.1">
    <property type="nucleotide sequence ID" value="NZ_BOND01000017.1"/>
</dbReference>
<feature type="domain" description="HTH gntR-type" evidence="6">
    <location>
        <begin position="24"/>
        <end position="92"/>
    </location>
</feature>
<evidence type="ECO:0000256" key="3">
    <source>
        <dbReference type="ARBA" id="ARBA00023015"/>
    </source>
</evidence>
<proteinExistence type="inferred from homology"/>
<dbReference type="SUPFAM" id="SSF53383">
    <property type="entry name" value="PLP-dependent transferases"/>
    <property type="match status" value="1"/>
</dbReference>
<dbReference type="OrthoDB" id="594134at2"/>
<keyword evidence="7" id="KW-0808">Transferase</keyword>
<dbReference type="InterPro" id="IPR036390">
    <property type="entry name" value="WH_DNA-bd_sf"/>
</dbReference>
<organism evidence="7 8">
    <name type="scientific">Asanoa ishikariensis</name>
    <dbReference type="NCBI Taxonomy" id="137265"/>
    <lineage>
        <taxon>Bacteria</taxon>
        <taxon>Bacillati</taxon>
        <taxon>Actinomycetota</taxon>
        <taxon>Actinomycetes</taxon>
        <taxon>Micromonosporales</taxon>
        <taxon>Micromonosporaceae</taxon>
        <taxon>Asanoa</taxon>
    </lineage>
</organism>
<keyword evidence="5" id="KW-0804">Transcription</keyword>
<reference evidence="8" key="1">
    <citation type="submission" date="2016-10" db="EMBL/GenBank/DDBJ databases">
        <authorList>
            <person name="Varghese N."/>
            <person name="Submissions S."/>
        </authorList>
    </citation>
    <scope>NUCLEOTIDE SEQUENCE [LARGE SCALE GENOMIC DNA]</scope>
    <source>
        <strain evidence="8">DSM 44718</strain>
    </source>
</reference>
<keyword evidence="4" id="KW-0238">DNA-binding</keyword>
<dbReference type="CDD" id="cd07377">
    <property type="entry name" value="WHTH_GntR"/>
    <property type="match status" value="1"/>
</dbReference>
<dbReference type="GO" id="GO:0030170">
    <property type="term" value="F:pyridoxal phosphate binding"/>
    <property type="evidence" value="ECO:0007669"/>
    <property type="project" value="InterPro"/>
</dbReference>
<dbReference type="InterPro" id="IPR051446">
    <property type="entry name" value="HTH_trans_reg/aminotransferase"/>
</dbReference>
<evidence type="ECO:0000256" key="4">
    <source>
        <dbReference type="ARBA" id="ARBA00023125"/>
    </source>
</evidence>
<dbReference type="Proteomes" id="UP000199632">
    <property type="component" value="Unassembled WGS sequence"/>
</dbReference>
<comment type="similarity">
    <text evidence="1">In the C-terminal section; belongs to the class-I pyridoxal-phosphate-dependent aminotransferase family.</text>
</comment>
<dbReference type="SMART" id="SM00345">
    <property type="entry name" value="HTH_GNTR"/>
    <property type="match status" value="1"/>
</dbReference>
<keyword evidence="7" id="KW-0032">Aminotransferase</keyword>
<dbReference type="PANTHER" id="PTHR46577">
    <property type="entry name" value="HTH-TYPE TRANSCRIPTIONAL REGULATORY PROTEIN GABR"/>
    <property type="match status" value="1"/>
</dbReference>
<keyword evidence="2" id="KW-0663">Pyridoxal phosphate</keyword>
<dbReference type="GO" id="GO:0003700">
    <property type="term" value="F:DNA-binding transcription factor activity"/>
    <property type="evidence" value="ECO:0007669"/>
    <property type="project" value="InterPro"/>
</dbReference>
<dbReference type="PROSITE" id="PS50949">
    <property type="entry name" value="HTH_GNTR"/>
    <property type="match status" value="1"/>
</dbReference>
<dbReference type="GO" id="GO:0003677">
    <property type="term" value="F:DNA binding"/>
    <property type="evidence" value="ECO:0007669"/>
    <property type="project" value="UniProtKB-KW"/>
</dbReference>
<dbReference type="AlphaFoldDB" id="A0A1H3MKT1"/>
<dbReference type="Pfam" id="PF00392">
    <property type="entry name" value="GntR"/>
    <property type="match status" value="1"/>
</dbReference>
<dbReference type="GO" id="GO:0008483">
    <property type="term" value="F:transaminase activity"/>
    <property type="evidence" value="ECO:0007669"/>
    <property type="project" value="UniProtKB-KW"/>
</dbReference>
<dbReference type="InterPro" id="IPR036388">
    <property type="entry name" value="WH-like_DNA-bd_sf"/>
</dbReference>
<name>A0A1H3MKT1_9ACTN</name>
<dbReference type="Pfam" id="PF00155">
    <property type="entry name" value="Aminotran_1_2"/>
    <property type="match status" value="1"/>
</dbReference>
<evidence type="ECO:0000313" key="7">
    <source>
        <dbReference type="EMBL" id="SDY77307.1"/>
    </source>
</evidence>
<dbReference type="InterPro" id="IPR004839">
    <property type="entry name" value="Aminotransferase_I/II_large"/>
</dbReference>
<dbReference type="SUPFAM" id="SSF46785">
    <property type="entry name" value="Winged helix' DNA-binding domain"/>
    <property type="match status" value="1"/>
</dbReference>
<evidence type="ECO:0000313" key="8">
    <source>
        <dbReference type="Proteomes" id="UP000199632"/>
    </source>
</evidence>
<dbReference type="InterPro" id="IPR015421">
    <property type="entry name" value="PyrdxlP-dep_Trfase_major"/>
</dbReference>
<dbReference type="InterPro" id="IPR015424">
    <property type="entry name" value="PyrdxlP-dep_Trfase"/>
</dbReference>
<evidence type="ECO:0000259" key="6">
    <source>
        <dbReference type="PROSITE" id="PS50949"/>
    </source>
</evidence>
<keyword evidence="3" id="KW-0805">Transcription regulation</keyword>
<evidence type="ECO:0000256" key="1">
    <source>
        <dbReference type="ARBA" id="ARBA00005384"/>
    </source>
</evidence>
<gene>
    <name evidence="7" type="ORF">SAMN05421684_1472</name>
</gene>
<evidence type="ECO:0000256" key="5">
    <source>
        <dbReference type="ARBA" id="ARBA00023163"/>
    </source>
</evidence>
<dbReference type="CDD" id="cd00609">
    <property type="entry name" value="AAT_like"/>
    <property type="match status" value="1"/>
</dbReference>